<dbReference type="AlphaFoldDB" id="A0AAW1D4M9"/>
<sequence>MTETLKEVNVLKVRCKNLEEKNTILEQQVRNLKRQIRKNNVVFHNVTSSDNEDAYKKIKELCSEVNVTVPDYAINNCYRVGKTGDKRPIIVSFNNSQVKTEIMKKKEELKMKSHPVSHDRTPEDREEAKKVYNSVAKLKEIDPNASYRRGFFKFRGNYYRINEVDYLLNEQDKDTCMNPSDEQDAKKRKVDIANKLEQFQFRPRTPSAGSSRSMTS</sequence>
<proteinExistence type="predicted"/>
<dbReference type="EMBL" id="JAPXFL010000008">
    <property type="protein sequence ID" value="KAK9502233.1"/>
    <property type="molecule type" value="Genomic_DNA"/>
</dbReference>
<organism evidence="4 5">
    <name type="scientific">Rhynocoris fuscipes</name>
    <dbReference type="NCBI Taxonomy" id="488301"/>
    <lineage>
        <taxon>Eukaryota</taxon>
        <taxon>Metazoa</taxon>
        <taxon>Ecdysozoa</taxon>
        <taxon>Arthropoda</taxon>
        <taxon>Hexapoda</taxon>
        <taxon>Insecta</taxon>
        <taxon>Pterygota</taxon>
        <taxon>Neoptera</taxon>
        <taxon>Paraneoptera</taxon>
        <taxon>Hemiptera</taxon>
        <taxon>Heteroptera</taxon>
        <taxon>Panheteroptera</taxon>
        <taxon>Cimicomorpha</taxon>
        <taxon>Reduviidae</taxon>
        <taxon>Harpactorinae</taxon>
        <taxon>Harpactorini</taxon>
        <taxon>Rhynocoris</taxon>
    </lineage>
</organism>
<gene>
    <name evidence="3" type="ORF">O3M35_011041</name>
    <name evidence="4" type="ORF">O3M35_011896</name>
</gene>
<protein>
    <submittedName>
        <fullName evidence="4">Uncharacterized protein</fullName>
    </submittedName>
</protein>
<feature type="region of interest" description="Disordered" evidence="2">
    <location>
        <begin position="108"/>
        <end position="127"/>
    </location>
</feature>
<reference evidence="4 5" key="1">
    <citation type="submission" date="2022-12" db="EMBL/GenBank/DDBJ databases">
        <title>Chromosome-level genome assembly of true bugs.</title>
        <authorList>
            <person name="Ma L."/>
            <person name="Li H."/>
        </authorList>
    </citation>
    <scope>NUCLEOTIDE SEQUENCE [LARGE SCALE GENOMIC DNA]</scope>
    <source>
        <strain evidence="4">Lab_2022b</strain>
    </source>
</reference>
<evidence type="ECO:0000313" key="5">
    <source>
        <dbReference type="Proteomes" id="UP001461498"/>
    </source>
</evidence>
<evidence type="ECO:0000313" key="4">
    <source>
        <dbReference type="EMBL" id="KAK9503295.1"/>
    </source>
</evidence>
<evidence type="ECO:0000256" key="1">
    <source>
        <dbReference type="SAM" id="Coils"/>
    </source>
</evidence>
<evidence type="ECO:0000256" key="2">
    <source>
        <dbReference type="SAM" id="MobiDB-lite"/>
    </source>
</evidence>
<comment type="caution">
    <text evidence="4">The sequence shown here is derived from an EMBL/GenBank/DDBJ whole genome shotgun (WGS) entry which is preliminary data.</text>
</comment>
<name>A0AAW1D4M9_9HEMI</name>
<dbReference type="EMBL" id="JAPXFL010000008">
    <property type="protein sequence ID" value="KAK9503295.1"/>
    <property type="molecule type" value="Genomic_DNA"/>
</dbReference>
<keyword evidence="1" id="KW-0175">Coiled coil</keyword>
<feature type="coiled-coil region" evidence="1">
    <location>
        <begin position="1"/>
        <end position="35"/>
    </location>
</feature>
<feature type="compositionally biased region" description="Polar residues" evidence="2">
    <location>
        <begin position="207"/>
        <end position="216"/>
    </location>
</feature>
<accession>A0AAW1D4M9</accession>
<evidence type="ECO:0000313" key="3">
    <source>
        <dbReference type="EMBL" id="KAK9502233.1"/>
    </source>
</evidence>
<feature type="region of interest" description="Disordered" evidence="2">
    <location>
        <begin position="195"/>
        <end position="216"/>
    </location>
</feature>
<dbReference type="Proteomes" id="UP001461498">
    <property type="component" value="Unassembled WGS sequence"/>
</dbReference>
<dbReference type="Gene3D" id="3.30.70.1820">
    <property type="entry name" value="L1 transposable element, RRM domain"/>
    <property type="match status" value="1"/>
</dbReference>
<keyword evidence="5" id="KW-1185">Reference proteome</keyword>